<reference evidence="1" key="1">
    <citation type="submission" date="2013-11" db="EMBL/GenBank/DDBJ databases">
        <authorList>
            <person name="GENOMES U."/>
        </authorList>
    </citation>
    <scope>NUCLEOTIDE SEQUENCE</scope>
    <source>
        <strain evidence="1">MVT06</strain>
    </source>
</reference>
<reference evidence="1" key="2">
    <citation type="submission" date="2014-05" db="EMBL/GenBank/DDBJ databases">
        <title>Genome sequencing of Bartonella spp. isolated from human blood.</title>
        <authorList>
            <person name="Raoult D."/>
        </authorList>
    </citation>
    <scope>NUCLEOTIDE SEQUENCE</scope>
    <source>
        <strain evidence="1">MVT06</strain>
    </source>
</reference>
<evidence type="ECO:0000313" key="1">
    <source>
        <dbReference type="EMBL" id="CDP80607.1"/>
    </source>
</evidence>
<proteinExistence type="predicted"/>
<protein>
    <submittedName>
        <fullName evidence="1">Uncharacterized protein</fullName>
    </submittedName>
</protein>
<dbReference type="InterPro" id="IPR056209">
    <property type="entry name" value="SU10_adaptor"/>
</dbReference>
<gene>
    <name evidence="1" type="ORF">BN1046_01556</name>
</gene>
<dbReference type="EMBL" id="HG977197">
    <property type="protein sequence ID" value="CDP80607.1"/>
    <property type="molecule type" value="Genomic_DNA"/>
</dbReference>
<dbReference type="Pfam" id="PF24175">
    <property type="entry name" value="SU10_adaptor"/>
    <property type="match status" value="1"/>
</dbReference>
<organism evidence="1">
    <name type="scientific">Bartonella schoenbuchensis</name>
    <dbReference type="NCBI Taxonomy" id="165694"/>
    <lineage>
        <taxon>Bacteria</taxon>
        <taxon>Pseudomonadati</taxon>
        <taxon>Pseudomonadota</taxon>
        <taxon>Alphaproteobacteria</taxon>
        <taxon>Hyphomicrobiales</taxon>
        <taxon>Bartonellaceae</taxon>
        <taxon>Bartonella</taxon>
    </lineage>
</organism>
<accession>A0A024LT57</accession>
<dbReference type="AlphaFoldDB" id="A0A024LT57"/>
<sequence>MPMTIPAVDTHPFDFKSGCATTFSRMVELIQDEIDDTTGEYYVQIYDSICAALRICEREPFFFNEHKEVTFKTRSGQTWYGQEDDVLIKTVEGLIKTVGALEGVFLEHGGATRTQLIYKTAKTLQKDYGANPPQGMPVFYTYCQRKIGLFPTPETVGTVRLSYSALRFVEGGMEGEDHPWFVHAFDFIKARAKYELYKNILKDPECAAVSLGDFQEQLQILRYETSRKKGCSQIMPTGF</sequence>
<name>A0A024LT57_9HYPH</name>